<comment type="subcellular location">
    <subcellularLocation>
        <location evidence="1">Cell membrane</location>
        <topology evidence="1">Multi-pass membrane protein</topology>
    </subcellularLocation>
</comment>
<dbReference type="AlphaFoldDB" id="A0A4Y8Q8P5"/>
<dbReference type="Proteomes" id="UP000298246">
    <property type="component" value="Unassembled WGS sequence"/>
</dbReference>
<dbReference type="Pfam" id="PF03631">
    <property type="entry name" value="Virul_fac_BrkB"/>
    <property type="match status" value="1"/>
</dbReference>
<evidence type="ECO:0000256" key="1">
    <source>
        <dbReference type="ARBA" id="ARBA00004651"/>
    </source>
</evidence>
<dbReference type="OrthoDB" id="9775903at2"/>
<reference evidence="7 8" key="1">
    <citation type="submission" date="2017-03" db="EMBL/GenBank/DDBJ databases">
        <title>Isolation of Levoglucosan Utilizing Bacteria.</title>
        <authorList>
            <person name="Arya A.S."/>
        </authorList>
    </citation>
    <scope>NUCLEOTIDE SEQUENCE [LARGE SCALE GENOMIC DNA]</scope>
    <source>
        <strain evidence="7 8">MEC069</strain>
    </source>
</reference>
<feature type="transmembrane region" description="Helical" evidence="6">
    <location>
        <begin position="128"/>
        <end position="150"/>
    </location>
</feature>
<dbReference type="EMBL" id="MYFO01000005">
    <property type="protein sequence ID" value="TFE90265.1"/>
    <property type="molecule type" value="Genomic_DNA"/>
</dbReference>
<feature type="transmembrane region" description="Helical" evidence="6">
    <location>
        <begin position="84"/>
        <end position="107"/>
    </location>
</feature>
<feature type="transmembrane region" description="Helical" evidence="6">
    <location>
        <begin position="170"/>
        <end position="190"/>
    </location>
</feature>
<evidence type="ECO:0000256" key="5">
    <source>
        <dbReference type="ARBA" id="ARBA00023136"/>
    </source>
</evidence>
<dbReference type="PIRSF" id="PIRSF035875">
    <property type="entry name" value="RNase_BN"/>
    <property type="match status" value="1"/>
</dbReference>
<evidence type="ECO:0000256" key="3">
    <source>
        <dbReference type="ARBA" id="ARBA00022692"/>
    </source>
</evidence>
<dbReference type="InterPro" id="IPR017039">
    <property type="entry name" value="Virul_fac_BrkB"/>
</dbReference>
<dbReference type="PANTHER" id="PTHR30213:SF0">
    <property type="entry name" value="UPF0761 MEMBRANE PROTEIN YIHY"/>
    <property type="match status" value="1"/>
</dbReference>
<keyword evidence="8" id="KW-1185">Reference proteome</keyword>
<organism evidence="7 8">
    <name type="scientific">Paenibacillus athensensis</name>
    <dbReference type="NCBI Taxonomy" id="1967502"/>
    <lineage>
        <taxon>Bacteria</taxon>
        <taxon>Bacillati</taxon>
        <taxon>Bacillota</taxon>
        <taxon>Bacilli</taxon>
        <taxon>Bacillales</taxon>
        <taxon>Paenibacillaceae</taxon>
        <taxon>Paenibacillus</taxon>
    </lineage>
</organism>
<feature type="transmembrane region" description="Helical" evidence="6">
    <location>
        <begin position="235"/>
        <end position="257"/>
    </location>
</feature>
<comment type="caution">
    <text evidence="7">The sequence shown here is derived from an EMBL/GenBank/DDBJ whole genome shotgun (WGS) entry which is preliminary data.</text>
</comment>
<sequence>MLSYGKTWWRQFQENDALGLAAQCSYYFLLSVFPFLLFLMSLFAYLPIGTQDVISLLKEYIPGEVARGMEDTVVSLLNVKRGGALSFGIVLSLVSASAAMNAIVLAVNKAYGLSERRSFIHSRFLAMMLTLGMLIVIASALLLSVFGEWIGEWLYIHTHISLDHIQTWNALRWVVNIVILFIVFTGIYYIAPNTCLTCKSVLPGALFAALGWQVTSLGFSYYVNHFTNYSATYGSLGGVIVLMTWFYVSALIIIIGGEINALGHSRRAKRPVKA</sequence>
<feature type="transmembrane region" description="Helical" evidence="6">
    <location>
        <begin position="202"/>
        <end position="223"/>
    </location>
</feature>
<feature type="transmembrane region" description="Helical" evidence="6">
    <location>
        <begin position="26"/>
        <end position="48"/>
    </location>
</feature>
<protein>
    <submittedName>
        <fullName evidence="7">Ribonuclease BN</fullName>
    </submittedName>
</protein>
<evidence type="ECO:0000256" key="2">
    <source>
        <dbReference type="ARBA" id="ARBA00022475"/>
    </source>
</evidence>
<keyword evidence="5 6" id="KW-0472">Membrane</keyword>
<gene>
    <name evidence="7" type="ORF">B5M42_06000</name>
</gene>
<dbReference type="GO" id="GO:0005886">
    <property type="term" value="C:plasma membrane"/>
    <property type="evidence" value="ECO:0007669"/>
    <property type="project" value="UniProtKB-SubCell"/>
</dbReference>
<dbReference type="NCBIfam" id="TIGR00765">
    <property type="entry name" value="yihY_not_rbn"/>
    <property type="match status" value="1"/>
</dbReference>
<evidence type="ECO:0000256" key="6">
    <source>
        <dbReference type="SAM" id="Phobius"/>
    </source>
</evidence>
<evidence type="ECO:0000256" key="4">
    <source>
        <dbReference type="ARBA" id="ARBA00022989"/>
    </source>
</evidence>
<dbReference type="PANTHER" id="PTHR30213">
    <property type="entry name" value="INNER MEMBRANE PROTEIN YHJD"/>
    <property type="match status" value="1"/>
</dbReference>
<evidence type="ECO:0000313" key="7">
    <source>
        <dbReference type="EMBL" id="TFE90265.1"/>
    </source>
</evidence>
<evidence type="ECO:0000313" key="8">
    <source>
        <dbReference type="Proteomes" id="UP000298246"/>
    </source>
</evidence>
<accession>A0A4Y8Q8P5</accession>
<keyword evidence="2" id="KW-1003">Cell membrane</keyword>
<proteinExistence type="predicted"/>
<keyword evidence="4 6" id="KW-1133">Transmembrane helix</keyword>
<name>A0A4Y8Q8P5_9BACL</name>
<keyword evidence="3 6" id="KW-0812">Transmembrane</keyword>